<evidence type="ECO:0000256" key="4">
    <source>
        <dbReference type="ARBA" id="ARBA00022764"/>
    </source>
</evidence>
<name>A0A850R672_9GAMM</name>
<evidence type="ECO:0000256" key="8">
    <source>
        <dbReference type="PIRSR" id="PIRSR018455-2"/>
    </source>
</evidence>
<keyword evidence="4" id="KW-0574">Periplasm</keyword>
<keyword evidence="7" id="KW-0482">Metalloprotease</keyword>
<dbReference type="PIRSF" id="PIRSF018455">
    <property type="entry name" value="MepA"/>
    <property type="match status" value="1"/>
</dbReference>
<dbReference type="NCBIfam" id="NF006947">
    <property type="entry name" value="PRK09429.1"/>
    <property type="match status" value="1"/>
</dbReference>
<keyword evidence="8" id="KW-1015">Disulfide bond</keyword>
<dbReference type="Proteomes" id="UP000592294">
    <property type="component" value="Unassembled WGS sequence"/>
</dbReference>
<gene>
    <name evidence="9" type="primary">mepA</name>
    <name evidence="9" type="ORF">HW932_06150</name>
</gene>
<evidence type="ECO:0000313" key="9">
    <source>
        <dbReference type="EMBL" id="NVZ08838.1"/>
    </source>
</evidence>
<sequence length="291" mass="31760">MSVSIRHRARSQTPFAIRLGLILGLCLLTAPVLATPWGEVQRPSSGMTEVIGGAANGCIGGADALPETGPGYVSIRRYRNRYYGHPDLIRFVSDLGRAQQQRGGQLVMIGDLSQPRGGLMSSSHRSHQNGLDVDIWFTLANSPTAARQLMDNRSDPRSMVAPGGRTVSEHWGPSQFALIESAARHPRVDRIFVNAAIKQELCRGARGDRAWLRKVRPWWKHDAHFHVRLACPADSPNCEAQSPVPPGDGCGEDLAWWLSDEVLSGKARGKGSAKRAEPEMPFACRAVLTDS</sequence>
<comment type="caution">
    <text evidence="9">The sequence shown here is derived from an EMBL/GenBank/DDBJ whole genome shotgun (WGS) entry which is preliminary data.</text>
</comment>
<keyword evidence="10" id="KW-1185">Reference proteome</keyword>
<evidence type="ECO:0000256" key="5">
    <source>
        <dbReference type="ARBA" id="ARBA00022801"/>
    </source>
</evidence>
<dbReference type="InterPro" id="IPR005073">
    <property type="entry name" value="Peptidase_M74"/>
</dbReference>
<keyword evidence="5" id="KW-0378">Hydrolase</keyword>
<dbReference type="GO" id="GO:0046872">
    <property type="term" value="F:metal ion binding"/>
    <property type="evidence" value="ECO:0007669"/>
    <property type="project" value="UniProtKB-KW"/>
</dbReference>
<dbReference type="GO" id="GO:0030288">
    <property type="term" value="C:outer membrane-bounded periplasmic space"/>
    <property type="evidence" value="ECO:0007669"/>
    <property type="project" value="InterPro"/>
</dbReference>
<protein>
    <submittedName>
        <fullName evidence="9">Penicillin-insensitive murein endopeptidase</fullName>
    </submittedName>
</protein>
<evidence type="ECO:0000256" key="2">
    <source>
        <dbReference type="ARBA" id="ARBA00022723"/>
    </source>
</evidence>
<dbReference type="AlphaFoldDB" id="A0A850R672"/>
<accession>A0A850R672</accession>
<feature type="disulfide bond" evidence="8">
    <location>
        <begin position="58"/>
        <end position="284"/>
    </location>
</feature>
<proteinExistence type="predicted"/>
<organism evidence="9 10">
    <name type="scientific">Allochromatium humboldtianum</name>
    <dbReference type="NCBI Taxonomy" id="504901"/>
    <lineage>
        <taxon>Bacteria</taxon>
        <taxon>Pseudomonadati</taxon>
        <taxon>Pseudomonadota</taxon>
        <taxon>Gammaproteobacteria</taxon>
        <taxon>Chromatiales</taxon>
        <taxon>Chromatiaceae</taxon>
        <taxon>Allochromatium</taxon>
    </lineage>
</organism>
<dbReference type="EMBL" id="JABZEO010000003">
    <property type="protein sequence ID" value="NVZ08838.1"/>
    <property type="molecule type" value="Genomic_DNA"/>
</dbReference>
<evidence type="ECO:0000313" key="10">
    <source>
        <dbReference type="Proteomes" id="UP000592294"/>
    </source>
</evidence>
<evidence type="ECO:0000256" key="3">
    <source>
        <dbReference type="ARBA" id="ARBA00022729"/>
    </source>
</evidence>
<feature type="disulfide bond" evidence="8">
    <location>
        <begin position="231"/>
        <end position="238"/>
    </location>
</feature>
<keyword evidence="1" id="KW-0645">Protease</keyword>
<evidence type="ECO:0000256" key="6">
    <source>
        <dbReference type="ARBA" id="ARBA00022833"/>
    </source>
</evidence>
<dbReference type="Gene3D" id="3.30.1380.10">
    <property type="match status" value="1"/>
</dbReference>
<keyword evidence="2" id="KW-0479">Metal-binding</keyword>
<evidence type="ECO:0000256" key="1">
    <source>
        <dbReference type="ARBA" id="ARBA00022670"/>
    </source>
</evidence>
<dbReference type="InterPro" id="IPR009045">
    <property type="entry name" value="Zn_M74/Hedgehog-like"/>
</dbReference>
<keyword evidence="6" id="KW-0862">Zinc</keyword>
<dbReference type="GO" id="GO:0004252">
    <property type="term" value="F:serine-type endopeptidase activity"/>
    <property type="evidence" value="ECO:0007669"/>
    <property type="project" value="InterPro"/>
</dbReference>
<dbReference type="GO" id="GO:0008237">
    <property type="term" value="F:metallopeptidase activity"/>
    <property type="evidence" value="ECO:0007669"/>
    <property type="project" value="UniProtKB-KW"/>
</dbReference>
<dbReference type="Pfam" id="PF03411">
    <property type="entry name" value="Peptidase_M74"/>
    <property type="match status" value="1"/>
</dbReference>
<dbReference type="RefSeq" id="WP_176975605.1">
    <property type="nucleotide sequence ID" value="NZ_JABZEO010000003.1"/>
</dbReference>
<evidence type="ECO:0000256" key="7">
    <source>
        <dbReference type="ARBA" id="ARBA00023049"/>
    </source>
</evidence>
<feature type="disulfide bond" evidence="8">
    <location>
        <begin position="202"/>
        <end position="250"/>
    </location>
</feature>
<keyword evidence="3" id="KW-0732">Signal</keyword>
<dbReference type="GO" id="GO:0006508">
    <property type="term" value="P:proteolysis"/>
    <property type="evidence" value="ECO:0007669"/>
    <property type="project" value="UniProtKB-KW"/>
</dbReference>
<reference evidence="9 10" key="1">
    <citation type="submission" date="2020-06" db="EMBL/GenBank/DDBJ databases">
        <title>Whole-genome sequence of Allochromatium humboldtianum DSM 21881, type strain.</title>
        <authorList>
            <person name="Kyndt J.A."/>
            <person name="Meyer T.E."/>
        </authorList>
    </citation>
    <scope>NUCLEOTIDE SEQUENCE [LARGE SCALE GENOMIC DNA]</scope>
    <source>
        <strain evidence="9 10">DSM 21881</strain>
    </source>
</reference>
<dbReference type="SUPFAM" id="SSF55166">
    <property type="entry name" value="Hedgehog/DD-peptidase"/>
    <property type="match status" value="1"/>
</dbReference>